<comment type="caution">
    <text evidence="2">The sequence shown here is derived from an EMBL/GenBank/DDBJ whole genome shotgun (WGS) entry which is preliminary data.</text>
</comment>
<organism evidence="2 3">
    <name type="scientific">Portunus trituberculatus</name>
    <name type="common">Swimming crab</name>
    <name type="synonym">Neptunus trituberculatus</name>
    <dbReference type="NCBI Taxonomy" id="210409"/>
    <lineage>
        <taxon>Eukaryota</taxon>
        <taxon>Metazoa</taxon>
        <taxon>Ecdysozoa</taxon>
        <taxon>Arthropoda</taxon>
        <taxon>Crustacea</taxon>
        <taxon>Multicrustacea</taxon>
        <taxon>Malacostraca</taxon>
        <taxon>Eumalacostraca</taxon>
        <taxon>Eucarida</taxon>
        <taxon>Decapoda</taxon>
        <taxon>Pleocyemata</taxon>
        <taxon>Brachyura</taxon>
        <taxon>Eubrachyura</taxon>
        <taxon>Portunoidea</taxon>
        <taxon>Portunidae</taxon>
        <taxon>Portuninae</taxon>
        <taxon>Portunus</taxon>
    </lineage>
</organism>
<feature type="transmembrane region" description="Helical" evidence="1">
    <location>
        <begin position="42"/>
        <end position="62"/>
    </location>
</feature>
<keyword evidence="1" id="KW-0472">Membrane</keyword>
<sequence length="84" mass="9209">MSVRQAVNQCLRGRHGGRMCCRWLFFCSPLIQKELLGASVRLLRGFAAGVCPFCSIVSVGLLRGLAAGVRSFCTTRVMSRRSSD</sequence>
<gene>
    <name evidence="2" type="ORF">E2C01_090240</name>
</gene>
<dbReference type="EMBL" id="VSRR010100839">
    <property type="protein sequence ID" value="MPC95046.1"/>
    <property type="molecule type" value="Genomic_DNA"/>
</dbReference>
<keyword evidence="1" id="KW-0812">Transmembrane</keyword>
<name>A0A5B7JLB1_PORTR</name>
<protein>
    <submittedName>
        <fullName evidence="2">Uncharacterized protein</fullName>
    </submittedName>
</protein>
<proteinExistence type="predicted"/>
<evidence type="ECO:0000313" key="2">
    <source>
        <dbReference type="EMBL" id="MPC95046.1"/>
    </source>
</evidence>
<reference evidence="2 3" key="1">
    <citation type="submission" date="2019-05" db="EMBL/GenBank/DDBJ databases">
        <title>Another draft genome of Portunus trituberculatus and its Hox gene families provides insights of decapod evolution.</title>
        <authorList>
            <person name="Jeong J.-H."/>
            <person name="Song I."/>
            <person name="Kim S."/>
            <person name="Choi T."/>
            <person name="Kim D."/>
            <person name="Ryu S."/>
            <person name="Kim W."/>
        </authorList>
    </citation>
    <scope>NUCLEOTIDE SEQUENCE [LARGE SCALE GENOMIC DNA]</scope>
    <source>
        <tissue evidence="2">Muscle</tissue>
    </source>
</reference>
<accession>A0A5B7JLB1</accession>
<keyword evidence="3" id="KW-1185">Reference proteome</keyword>
<evidence type="ECO:0000256" key="1">
    <source>
        <dbReference type="SAM" id="Phobius"/>
    </source>
</evidence>
<dbReference type="AlphaFoldDB" id="A0A5B7JLB1"/>
<evidence type="ECO:0000313" key="3">
    <source>
        <dbReference type="Proteomes" id="UP000324222"/>
    </source>
</evidence>
<keyword evidence="1" id="KW-1133">Transmembrane helix</keyword>
<dbReference type="Proteomes" id="UP000324222">
    <property type="component" value="Unassembled WGS sequence"/>
</dbReference>